<evidence type="ECO:0000313" key="3">
    <source>
        <dbReference type="Proteomes" id="UP001153269"/>
    </source>
</evidence>
<protein>
    <submittedName>
        <fullName evidence="2">Uncharacterized protein</fullName>
    </submittedName>
</protein>
<gene>
    <name evidence="2" type="ORF">PLEPLA_LOCUS4515</name>
</gene>
<dbReference type="Proteomes" id="UP001153269">
    <property type="component" value="Unassembled WGS sequence"/>
</dbReference>
<reference evidence="2" key="1">
    <citation type="submission" date="2020-03" db="EMBL/GenBank/DDBJ databases">
        <authorList>
            <person name="Weist P."/>
        </authorList>
    </citation>
    <scope>NUCLEOTIDE SEQUENCE</scope>
</reference>
<name>A0A9N7TQN8_PLEPL</name>
<comment type="caution">
    <text evidence="2">The sequence shown here is derived from an EMBL/GenBank/DDBJ whole genome shotgun (WGS) entry which is preliminary data.</text>
</comment>
<feature type="compositionally biased region" description="Low complexity" evidence="1">
    <location>
        <begin position="43"/>
        <end position="54"/>
    </location>
</feature>
<organism evidence="2 3">
    <name type="scientific">Pleuronectes platessa</name>
    <name type="common">European plaice</name>
    <dbReference type="NCBI Taxonomy" id="8262"/>
    <lineage>
        <taxon>Eukaryota</taxon>
        <taxon>Metazoa</taxon>
        <taxon>Chordata</taxon>
        <taxon>Craniata</taxon>
        <taxon>Vertebrata</taxon>
        <taxon>Euteleostomi</taxon>
        <taxon>Actinopterygii</taxon>
        <taxon>Neopterygii</taxon>
        <taxon>Teleostei</taxon>
        <taxon>Neoteleostei</taxon>
        <taxon>Acanthomorphata</taxon>
        <taxon>Carangaria</taxon>
        <taxon>Pleuronectiformes</taxon>
        <taxon>Pleuronectoidei</taxon>
        <taxon>Pleuronectidae</taxon>
        <taxon>Pleuronectes</taxon>
    </lineage>
</organism>
<dbReference type="AlphaFoldDB" id="A0A9N7TQN8"/>
<proteinExistence type="predicted"/>
<evidence type="ECO:0000313" key="2">
    <source>
        <dbReference type="EMBL" id="CAB1416724.1"/>
    </source>
</evidence>
<keyword evidence="3" id="KW-1185">Reference proteome</keyword>
<dbReference type="EMBL" id="CADEAL010000224">
    <property type="protein sequence ID" value="CAB1416724.1"/>
    <property type="molecule type" value="Genomic_DNA"/>
</dbReference>
<evidence type="ECO:0000256" key="1">
    <source>
        <dbReference type="SAM" id="MobiDB-lite"/>
    </source>
</evidence>
<feature type="region of interest" description="Disordered" evidence="1">
    <location>
        <begin position="35"/>
        <end position="54"/>
    </location>
</feature>
<accession>A0A9N7TQN8</accession>
<sequence>MSNCLVNNHCQQECTKDQKSAIVIFGQWRWSSHKARLRKGQHSPPSTSAPAAAASPTLALSPASSLSSLSAADNREACCTAGESHGITLSQPADYRHSLAGPVLLRRARVLCGPSSLGQQAPSSPSSPSPAHPLSLFCIVFTCLTDTEPIIISFPQGPAPFVWQTLQTVSIPFSLSPALSPPL</sequence>